<evidence type="ECO:0000259" key="2">
    <source>
        <dbReference type="PROSITE" id="PS51352"/>
    </source>
</evidence>
<evidence type="ECO:0000256" key="1">
    <source>
        <dbReference type="ARBA" id="ARBA00023284"/>
    </source>
</evidence>
<organism evidence="3 4">
    <name type="scientific">Botrimarina mediterranea</name>
    <dbReference type="NCBI Taxonomy" id="2528022"/>
    <lineage>
        <taxon>Bacteria</taxon>
        <taxon>Pseudomonadati</taxon>
        <taxon>Planctomycetota</taxon>
        <taxon>Planctomycetia</taxon>
        <taxon>Pirellulales</taxon>
        <taxon>Lacipirellulaceae</taxon>
        <taxon>Botrimarina</taxon>
    </lineage>
</organism>
<dbReference type="InterPro" id="IPR050553">
    <property type="entry name" value="Thioredoxin_ResA/DsbE_sf"/>
</dbReference>
<dbReference type="Pfam" id="PF13905">
    <property type="entry name" value="Thioredoxin_8"/>
    <property type="match status" value="1"/>
</dbReference>
<dbReference type="Gene3D" id="3.40.30.10">
    <property type="entry name" value="Glutaredoxin"/>
    <property type="match status" value="1"/>
</dbReference>
<dbReference type="Proteomes" id="UP000316426">
    <property type="component" value="Chromosome"/>
</dbReference>
<dbReference type="SUPFAM" id="SSF52833">
    <property type="entry name" value="Thioredoxin-like"/>
    <property type="match status" value="1"/>
</dbReference>
<feature type="domain" description="Thioredoxin" evidence="2">
    <location>
        <begin position="1"/>
        <end position="132"/>
    </location>
</feature>
<sequence>MRAYSFTDVEGRERLVGDMSGRYVLMHVWASWCEPCLAMMPEVEAAAQRFATDKAVFVGLNVDRDKQAGKALAQRRHWNWAQNYLGEDSDMVPQLAVSSVLVYYLIGPDGLLVYARTDWNEVLSELTEALLSRVSMTP</sequence>
<gene>
    <name evidence="3" type="primary">resA_7</name>
    <name evidence="3" type="ORF">Spa11_38010</name>
</gene>
<keyword evidence="1" id="KW-0676">Redox-active center</keyword>
<dbReference type="InterPro" id="IPR017937">
    <property type="entry name" value="Thioredoxin_CS"/>
</dbReference>
<evidence type="ECO:0000313" key="3">
    <source>
        <dbReference type="EMBL" id="QDV75582.1"/>
    </source>
</evidence>
<dbReference type="CDD" id="cd02966">
    <property type="entry name" value="TlpA_like_family"/>
    <property type="match status" value="1"/>
</dbReference>
<dbReference type="PROSITE" id="PS51352">
    <property type="entry name" value="THIOREDOXIN_2"/>
    <property type="match status" value="1"/>
</dbReference>
<evidence type="ECO:0000313" key="4">
    <source>
        <dbReference type="Proteomes" id="UP000316426"/>
    </source>
</evidence>
<protein>
    <submittedName>
        <fullName evidence="3">Thiol-disulfide oxidoreductase ResA</fullName>
    </submittedName>
</protein>
<dbReference type="AlphaFoldDB" id="A0A518KCQ5"/>
<reference evidence="3 4" key="1">
    <citation type="submission" date="2019-02" db="EMBL/GenBank/DDBJ databases">
        <title>Deep-cultivation of Planctomycetes and their phenomic and genomic characterization uncovers novel biology.</title>
        <authorList>
            <person name="Wiegand S."/>
            <person name="Jogler M."/>
            <person name="Boedeker C."/>
            <person name="Pinto D."/>
            <person name="Vollmers J."/>
            <person name="Rivas-Marin E."/>
            <person name="Kohn T."/>
            <person name="Peeters S.H."/>
            <person name="Heuer A."/>
            <person name="Rast P."/>
            <person name="Oberbeckmann S."/>
            <person name="Bunk B."/>
            <person name="Jeske O."/>
            <person name="Meyerdierks A."/>
            <person name="Storesund J.E."/>
            <person name="Kallscheuer N."/>
            <person name="Luecker S."/>
            <person name="Lage O.M."/>
            <person name="Pohl T."/>
            <person name="Merkel B.J."/>
            <person name="Hornburger P."/>
            <person name="Mueller R.-W."/>
            <person name="Bruemmer F."/>
            <person name="Labrenz M."/>
            <person name="Spormann A.M."/>
            <person name="Op den Camp H."/>
            <person name="Overmann J."/>
            <person name="Amann R."/>
            <person name="Jetten M.S.M."/>
            <person name="Mascher T."/>
            <person name="Medema M.H."/>
            <person name="Devos D.P."/>
            <person name="Kaster A.-K."/>
            <person name="Ovreas L."/>
            <person name="Rohde M."/>
            <person name="Galperin M.Y."/>
            <person name="Jogler C."/>
        </authorList>
    </citation>
    <scope>NUCLEOTIDE SEQUENCE [LARGE SCALE GENOMIC DNA]</scope>
    <source>
        <strain evidence="3 4">Spa11</strain>
    </source>
</reference>
<dbReference type="EMBL" id="CP036349">
    <property type="protein sequence ID" value="QDV75582.1"/>
    <property type="molecule type" value="Genomic_DNA"/>
</dbReference>
<dbReference type="PROSITE" id="PS00194">
    <property type="entry name" value="THIOREDOXIN_1"/>
    <property type="match status" value="1"/>
</dbReference>
<accession>A0A518KCQ5</accession>
<dbReference type="InterPro" id="IPR012336">
    <property type="entry name" value="Thioredoxin-like_fold"/>
</dbReference>
<dbReference type="InterPro" id="IPR013766">
    <property type="entry name" value="Thioredoxin_domain"/>
</dbReference>
<name>A0A518KCQ5_9BACT</name>
<proteinExistence type="predicted"/>
<keyword evidence="4" id="KW-1185">Reference proteome</keyword>
<dbReference type="KEGG" id="bmei:Spa11_38010"/>
<dbReference type="InterPro" id="IPR036249">
    <property type="entry name" value="Thioredoxin-like_sf"/>
</dbReference>
<dbReference type="PANTHER" id="PTHR42852:SF13">
    <property type="entry name" value="PROTEIN DIPZ"/>
    <property type="match status" value="1"/>
</dbReference>
<dbReference type="PANTHER" id="PTHR42852">
    <property type="entry name" value="THIOL:DISULFIDE INTERCHANGE PROTEIN DSBE"/>
    <property type="match status" value="1"/>
</dbReference>
<dbReference type="RefSeq" id="WP_145115044.1">
    <property type="nucleotide sequence ID" value="NZ_CP036349.1"/>
</dbReference>